<keyword evidence="3" id="KW-0274">FAD</keyword>
<evidence type="ECO:0000256" key="2">
    <source>
        <dbReference type="ARBA" id="ARBA00022630"/>
    </source>
</evidence>
<evidence type="ECO:0000313" key="8">
    <source>
        <dbReference type="Proteomes" id="UP000613011"/>
    </source>
</evidence>
<evidence type="ECO:0000256" key="4">
    <source>
        <dbReference type="ARBA" id="ARBA00023002"/>
    </source>
</evidence>
<dbReference type="EMBL" id="JAEQNA010000004">
    <property type="protein sequence ID" value="MBL0421113.1"/>
    <property type="molecule type" value="Genomic_DNA"/>
</dbReference>
<evidence type="ECO:0000256" key="5">
    <source>
        <dbReference type="ARBA" id="ARBA00023033"/>
    </source>
</evidence>
<keyword evidence="5" id="KW-0503">Monooxygenase</keyword>
<feature type="domain" description="FAD-binding" evidence="6">
    <location>
        <begin position="11"/>
        <end position="322"/>
    </location>
</feature>
<comment type="caution">
    <text evidence="7">The sequence shown here is derived from an EMBL/GenBank/DDBJ whole genome shotgun (WGS) entry which is preliminary data.</text>
</comment>
<evidence type="ECO:0000313" key="7">
    <source>
        <dbReference type="EMBL" id="MBL0421113.1"/>
    </source>
</evidence>
<accession>A0A936ZPL3</accession>
<dbReference type="AlphaFoldDB" id="A0A936ZPL3"/>
<reference evidence="7" key="1">
    <citation type="submission" date="2021-01" db="EMBL/GenBank/DDBJ databases">
        <title>Ramlibacter sp. strain AW1 16S ribosomal RNA gene Genome sequencing and assembly.</title>
        <authorList>
            <person name="Kang M."/>
        </authorList>
    </citation>
    <scope>NUCLEOTIDE SEQUENCE</scope>
    <source>
        <strain evidence="7">AW1</strain>
    </source>
</reference>
<dbReference type="PRINTS" id="PR00420">
    <property type="entry name" value="RNGMNOXGNASE"/>
</dbReference>
<dbReference type="Gene3D" id="3.50.50.60">
    <property type="entry name" value="FAD/NAD(P)-binding domain"/>
    <property type="match status" value="1"/>
</dbReference>
<dbReference type="Proteomes" id="UP000613011">
    <property type="component" value="Unassembled WGS sequence"/>
</dbReference>
<gene>
    <name evidence="7" type="ORF">JI739_12210</name>
</gene>
<dbReference type="PANTHER" id="PTHR13789:SF318">
    <property type="entry name" value="GERANYLGERANYL DIPHOSPHATE REDUCTASE"/>
    <property type="match status" value="1"/>
</dbReference>
<sequence>MMETSAGGPLLIVGGGIGGCAAALALARRGFEVTVLEQSAELKEIGAGIQLGPNAFRVFDALDLREAIERVVVYPDGLVMMDALSGEEVTRIGLGQPFLERFKQPYGVIYRADLHQVLVDACRAEPAIRLLTGQKLVDFEDDGRRVRVTTEAGATHVGAALIGADGLWSRIREKVVGDGKPHVSGHIAYRAVLPAAEVPSHLRFNDMTLWAGPKLHLVQYPLRRGELFNLVAVFHSDRYEEGWDTYGDPAELHQRFSAACEPVQQLLSKIETWRMWVLCDREPVSDWSQGRVTLLGDAAHPMLQYMAQGACMAMEDAMVLAQRADQHRADLAQAFLAYQADRSVRTCRVQLTARLYGAAYHAEGPVRELRNQFLRSRTPEQSRESLAWLYDPI</sequence>
<organism evidence="7 8">
    <name type="scientific">Ramlibacter aurantiacus</name>
    <dbReference type="NCBI Taxonomy" id="2801330"/>
    <lineage>
        <taxon>Bacteria</taxon>
        <taxon>Pseudomonadati</taxon>
        <taxon>Pseudomonadota</taxon>
        <taxon>Betaproteobacteria</taxon>
        <taxon>Burkholderiales</taxon>
        <taxon>Comamonadaceae</taxon>
        <taxon>Ramlibacter</taxon>
    </lineage>
</organism>
<evidence type="ECO:0000256" key="1">
    <source>
        <dbReference type="ARBA" id="ARBA00001974"/>
    </source>
</evidence>
<dbReference type="SUPFAM" id="SSF54373">
    <property type="entry name" value="FAD-linked reductases, C-terminal domain"/>
    <property type="match status" value="1"/>
</dbReference>
<evidence type="ECO:0000259" key="6">
    <source>
        <dbReference type="Pfam" id="PF01494"/>
    </source>
</evidence>
<dbReference type="SUPFAM" id="SSF51905">
    <property type="entry name" value="FAD/NAD(P)-binding domain"/>
    <property type="match status" value="1"/>
</dbReference>
<name>A0A936ZPL3_9BURK</name>
<keyword evidence="2" id="KW-0285">Flavoprotein</keyword>
<evidence type="ECO:0000256" key="3">
    <source>
        <dbReference type="ARBA" id="ARBA00022827"/>
    </source>
</evidence>
<keyword evidence="8" id="KW-1185">Reference proteome</keyword>
<dbReference type="InterPro" id="IPR036188">
    <property type="entry name" value="FAD/NAD-bd_sf"/>
</dbReference>
<comment type="cofactor">
    <cofactor evidence="1">
        <name>FAD</name>
        <dbReference type="ChEBI" id="CHEBI:57692"/>
    </cofactor>
</comment>
<proteinExistence type="predicted"/>
<dbReference type="InterPro" id="IPR002938">
    <property type="entry name" value="FAD-bd"/>
</dbReference>
<dbReference type="EC" id="1.14.13.24" evidence="7"/>
<protein>
    <submittedName>
        <fullName evidence="7">3-hydroxybenzoate 6-monooxygenase</fullName>
        <ecNumber evidence="7">1.14.13.24</ecNumber>
    </submittedName>
</protein>
<dbReference type="GO" id="GO:0018669">
    <property type="term" value="F:3-hydroxybenzoate 6-monooxygenase activity"/>
    <property type="evidence" value="ECO:0007669"/>
    <property type="project" value="UniProtKB-EC"/>
</dbReference>
<dbReference type="PANTHER" id="PTHR13789">
    <property type="entry name" value="MONOOXYGENASE"/>
    <property type="match status" value="1"/>
</dbReference>
<dbReference type="NCBIfam" id="NF006021">
    <property type="entry name" value="PRK08163.1"/>
    <property type="match status" value="1"/>
</dbReference>
<dbReference type="Pfam" id="PF01494">
    <property type="entry name" value="FAD_binding_3"/>
    <property type="match status" value="1"/>
</dbReference>
<dbReference type="GO" id="GO:0071949">
    <property type="term" value="F:FAD binding"/>
    <property type="evidence" value="ECO:0007669"/>
    <property type="project" value="InterPro"/>
</dbReference>
<keyword evidence="4 7" id="KW-0560">Oxidoreductase</keyword>
<dbReference type="InterPro" id="IPR050493">
    <property type="entry name" value="FAD-dep_Monooxygenase_BioMet"/>
</dbReference>